<proteinExistence type="predicted"/>
<accession>A0A1A7RBU1</accession>
<name>A0A1A7RBU1_9GAMM</name>
<protein>
    <submittedName>
        <fullName evidence="1">Uncharacterized protein</fullName>
    </submittedName>
</protein>
<dbReference type="AlphaFoldDB" id="A0A1A7RBU1"/>
<dbReference type="STRING" id="1443941.A9J31_14720"/>
<organism evidence="1 2">
    <name type="scientific">Acinetobacter gandensis</name>
    <dbReference type="NCBI Taxonomy" id="1443941"/>
    <lineage>
        <taxon>Bacteria</taxon>
        <taxon>Pseudomonadati</taxon>
        <taxon>Pseudomonadota</taxon>
        <taxon>Gammaproteobacteria</taxon>
        <taxon>Moraxellales</taxon>
        <taxon>Moraxellaceae</taxon>
        <taxon>Acinetobacter</taxon>
    </lineage>
</organism>
<comment type="caution">
    <text evidence="1">The sequence shown here is derived from an EMBL/GenBank/DDBJ whole genome shotgun (WGS) entry which is preliminary data.</text>
</comment>
<sequence length="376" mass="43344">MQDTNIDLDSKEKLIGIPSKLVKQDICIEFHNISFKSKTNGRRNSDLIGDPVTLRTPYEIFQLISKYEYHTKVWARNKKRFVHALESMRFIEDPIDSNNIVIDLLFSCTDTEALPVINKNSKDRSRKTFNFEENEGHEKLCHAVFIGKKDAYFGRFHLETGQNTTALQASLLLKRILKLISMEDKNNVFFREIYPSTLDTPFYIEYEAQIESVPEEDVVEKISSGNFVELVLEHKNLFSIAPEADFVTATKQQIIFKPSIITKTLKGAQDCIDNLRKLSNFYGSAKAKESVTVFKLVLKDGKRNKTIEIRPESSTLESFGTKKHWLNGFERVQILTEENMYDDNLCKKLRALNPNSIEELEFDSNDMGDDELDTLE</sequence>
<evidence type="ECO:0000313" key="2">
    <source>
        <dbReference type="Proteomes" id="UP000185753"/>
    </source>
</evidence>
<dbReference type="EMBL" id="LZDS01000015">
    <property type="protein sequence ID" value="OBX28923.1"/>
    <property type="molecule type" value="Genomic_DNA"/>
</dbReference>
<dbReference type="RefSeq" id="WP_005407479.1">
    <property type="nucleotide sequence ID" value="NZ_LZDS01000015.1"/>
</dbReference>
<evidence type="ECO:0000313" key="1">
    <source>
        <dbReference type="EMBL" id="OBX28923.1"/>
    </source>
</evidence>
<gene>
    <name evidence="1" type="ORF">A9J31_14720</name>
</gene>
<dbReference type="Proteomes" id="UP000185753">
    <property type="component" value="Unassembled WGS sequence"/>
</dbReference>
<keyword evidence="2" id="KW-1185">Reference proteome</keyword>
<reference evidence="2" key="1">
    <citation type="submission" date="2016-06" db="EMBL/GenBank/DDBJ databases">
        <authorList>
            <person name="Radolfova-Krizova L."/>
            <person name="Nemec A."/>
        </authorList>
    </citation>
    <scope>NUCLEOTIDE SEQUENCE [LARGE SCALE GENOMIC DNA]</scope>
    <source>
        <strain evidence="2">ANC 4275</strain>
    </source>
</reference>